<dbReference type="Pfam" id="PF03412">
    <property type="entry name" value="Peptidase_C39"/>
    <property type="match status" value="1"/>
</dbReference>
<evidence type="ECO:0000259" key="1">
    <source>
        <dbReference type="PROSITE" id="PS50990"/>
    </source>
</evidence>
<dbReference type="GO" id="GO:0016020">
    <property type="term" value="C:membrane"/>
    <property type="evidence" value="ECO:0007669"/>
    <property type="project" value="InterPro"/>
</dbReference>
<dbReference type="EMBL" id="PFEQ01000009">
    <property type="protein sequence ID" value="PJE74159.1"/>
    <property type="molecule type" value="Genomic_DNA"/>
</dbReference>
<dbReference type="GO" id="GO:0005524">
    <property type="term" value="F:ATP binding"/>
    <property type="evidence" value="ECO:0007669"/>
    <property type="project" value="InterPro"/>
</dbReference>
<feature type="domain" description="Peptidase C39" evidence="1">
    <location>
        <begin position="16"/>
        <end position="146"/>
    </location>
</feature>
<dbReference type="Gene3D" id="3.90.70.10">
    <property type="entry name" value="Cysteine proteinases"/>
    <property type="match status" value="1"/>
</dbReference>
<protein>
    <recommendedName>
        <fullName evidence="1">Peptidase C39 domain-containing protein</fullName>
    </recommendedName>
</protein>
<evidence type="ECO:0000313" key="3">
    <source>
        <dbReference type="Proteomes" id="UP000228700"/>
    </source>
</evidence>
<sequence>MYTMKKIKIDIPYHPQKMDYLCGPASLQMVFGYFKDTVSQTKIAKEARTDAEQGTDNAEMIRVATERGFYVYVNDHSTFYEIRHFLERGLPVIVNYIEPSHDDGHFAVVSGMTSRKMILHDPWNGKDFKMSYKEFAKRWYGEKNKHREWIMVVSGEDFKLGKQFIPKVIKSS</sequence>
<comment type="caution">
    <text evidence="2">The sequence shown here is derived from an EMBL/GenBank/DDBJ whole genome shotgun (WGS) entry which is preliminary data.</text>
</comment>
<dbReference type="AlphaFoldDB" id="A0A2M8LC29"/>
<reference evidence="3" key="1">
    <citation type="submission" date="2017-09" db="EMBL/GenBank/DDBJ databases">
        <title>Depth-based differentiation of microbial function through sediment-hosted aquifers and enrichment of novel symbionts in the deep terrestrial subsurface.</title>
        <authorList>
            <person name="Probst A.J."/>
            <person name="Ladd B."/>
            <person name="Jarett J.K."/>
            <person name="Geller-Mcgrath D.E."/>
            <person name="Sieber C.M.K."/>
            <person name="Emerson J.B."/>
            <person name="Anantharaman K."/>
            <person name="Thomas B.C."/>
            <person name="Malmstrom R."/>
            <person name="Stieglmeier M."/>
            <person name="Klingl A."/>
            <person name="Woyke T."/>
            <person name="Ryan C.M."/>
            <person name="Banfield J.F."/>
        </authorList>
    </citation>
    <scope>NUCLEOTIDE SEQUENCE [LARGE SCALE GENOMIC DNA]</scope>
</reference>
<name>A0A2M8LC29_9BACT</name>
<proteinExistence type="predicted"/>
<dbReference type="Proteomes" id="UP000228700">
    <property type="component" value="Unassembled WGS sequence"/>
</dbReference>
<dbReference type="GO" id="GO:0008233">
    <property type="term" value="F:peptidase activity"/>
    <property type="evidence" value="ECO:0007669"/>
    <property type="project" value="InterPro"/>
</dbReference>
<accession>A0A2M8LC29</accession>
<dbReference type="InterPro" id="IPR005074">
    <property type="entry name" value="Peptidase_C39"/>
</dbReference>
<evidence type="ECO:0000313" key="2">
    <source>
        <dbReference type="EMBL" id="PJE74159.1"/>
    </source>
</evidence>
<dbReference type="PROSITE" id="PS50990">
    <property type="entry name" value="PEPTIDASE_C39"/>
    <property type="match status" value="1"/>
</dbReference>
<gene>
    <name evidence="2" type="ORF">COV01_01515</name>
</gene>
<dbReference type="GO" id="GO:0006508">
    <property type="term" value="P:proteolysis"/>
    <property type="evidence" value="ECO:0007669"/>
    <property type="project" value="InterPro"/>
</dbReference>
<organism evidence="2 3">
    <name type="scientific">Candidatus Taylorbacteria bacterium CG10_big_fil_rev_8_21_14_0_10_41_48</name>
    <dbReference type="NCBI Taxonomy" id="1975024"/>
    <lineage>
        <taxon>Bacteria</taxon>
        <taxon>Candidatus Tayloriibacteriota</taxon>
    </lineage>
</organism>